<name>A0ABX5AFW8_RATRA</name>
<keyword evidence="1" id="KW-0812">Transmembrane</keyword>
<dbReference type="EMBL" id="PSVT01000003">
    <property type="protein sequence ID" value="PPH79250.1"/>
    <property type="molecule type" value="Genomic_DNA"/>
</dbReference>
<sequence length="121" mass="12796">MYVALDTPLGDHSRANLLTRTFGIPGCGLFVSLLVRAIVADYQRRAQMVVAVATGTLLVAQRALFLCADWPVTDLGVASHDDRPDTRAYSILLYGALGVMATTGLAALSSSTSRSCDSSMS</sequence>
<accession>A0ABX5AFW8</accession>
<feature type="transmembrane region" description="Helical" evidence="1">
    <location>
        <begin position="20"/>
        <end position="39"/>
    </location>
</feature>
<dbReference type="Proteomes" id="UP000239698">
    <property type="component" value="Unassembled WGS sequence"/>
</dbReference>
<gene>
    <name evidence="2" type="ORF">C5C40_02625</name>
</gene>
<keyword evidence="1" id="KW-0472">Membrane</keyword>
<feature type="transmembrane region" description="Helical" evidence="1">
    <location>
        <begin position="88"/>
        <end position="108"/>
    </location>
</feature>
<evidence type="ECO:0000313" key="2">
    <source>
        <dbReference type="EMBL" id="PPH79250.1"/>
    </source>
</evidence>
<evidence type="ECO:0000313" key="3">
    <source>
        <dbReference type="Proteomes" id="UP000239698"/>
    </source>
</evidence>
<keyword evidence="3" id="KW-1185">Reference proteome</keyword>
<proteinExistence type="predicted"/>
<reference evidence="2 3" key="1">
    <citation type="submission" date="2018-02" db="EMBL/GenBank/DDBJ databases">
        <title>Bacteriophage NCPPB3778 and a type I-E CRISPR drive the evolution of the US Biological Select Agent, Rathayibacter toxicus.</title>
        <authorList>
            <person name="Davis E.W.II."/>
            <person name="Tabima J.F."/>
            <person name="Weisberg A.J."/>
            <person name="Lopes L.D."/>
            <person name="Wiseman M.S."/>
            <person name="Wiseman M.S."/>
            <person name="Pupko T."/>
            <person name="Belcher M.S."/>
            <person name="Sechler A.J."/>
            <person name="Tancos M.A."/>
            <person name="Schroeder B.K."/>
            <person name="Murray T.D."/>
            <person name="Luster D.G."/>
            <person name="Schneider W.L."/>
            <person name="Rogers E."/>
            <person name="Andreote F.D."/>
            <person name="Grunwald N.J."/>
            <person name="Putnam M.L."/>
            <person name="Chang J.H."/>
        </authorList>
    </citation>
    <scope>NUCLEOTIDE SEQUENCE [LARGE SCALE GENOMIC DNA]</scope>
    <source>
        <strain evidence="2 3">AY1D6</strain>
    </source>
</reference>
<feature type="transmembrane region" description="Helical" evidence="1">
    <location>
        <begin position="46"/>
        <end position="68"/>
    </location>
</feature>
<protein>
    <submittedName>
        <fullName evidence="2">Uncharacterized protein</fullName>
    </submittedName>
</protein>
<keyword evidence="1" id="KW-1133">Transmembrane helix</keyword>
<comment type="caution">
    <text evidence="2">The sequence shown here is derived from an EMBL/GenBank/DDBJ whole genome shotgun (WGS) entry which is preliminary data.</text>
</comment>
<evidence type="ECO:0000256" key="1">
    <source>
        <dbReference type="SAM" id="Phobius"/>
    </source>
</evidence>
<organism evidence="2 3">
    <name type="scientific">Rathayibacter rathayi</name>
    <name type="common">Corynebacterium rathayi</name>
    <dbReference type="NCBI Taxonomy" id="33887"/>
    <lineage>
        <taxon>Bacteria</taxon>
        <taxon>Bacillati</taxon>
        <taxon>Actinomycetota</taxon>
        <taxon>Actinomycetes</taxon>
        <taxon>Micrococcales</taxon>
        <taxon>Microbacteriaceae</taxon>
        <taxon>Rathayibacter</taxon>
    </lineage>
</organism>